<dbReference type="GO" id="GO:0031146">
    <property type="term" value="P:SCF-dependent proteasomal ubiquitin-dependent protein catabolic process"/>
    <property type="evidence" value="ECO:0007669"/>
    <property type="project" value="TreeGrafter"/>
</dbReference>
<dbReference type="Gene3D" id="3.80.10.10">
    <property type="entry name" value="Ribonuclease Inhibitor"/>
    <property type="match status" value="1"/>
</dbReference>
<proteinExistence type="predicted"/>
<evidence type="ECO:0000313" key="2">
    <source>
        <dbReference type="Proteomes" id="UP000221165"/>
    </source>
</evidence>
<comment type="caution">
    <text evidence="1">The sequence shown here is derived from an EMBL/GenBank/DDBJ whole genome shotgun (WGS) entry which is preliminary data.</text>
</comment>
<accession>A0A2C6KKR6</accession>
<dbReference type="PANTHER" id="PTHR13318">
    <property type="entry name" value="PARTNER OF PAIRED, ISOFORM B-RELATED"/>
    <property type="match status" value="1"/>
</dbReference>
<dbReference type="VEuPathDB" id="ToxoDB:CSUI_008033"/>
<protein>
    <submittedName>
        <fullName evidence="1">Leucine rich repeat family protein</fullName>
    </submittedName>
</protein>
<reference evidence="1 2" key="1">
    <citation type="journal article" date="2017" name="Int. J. Parasitol.">
        <title>The genome of the protozoan parasite Cystoisospora suis and a reverse vaccinology approach to identify vaccine candidates.</title>
        <authorList>
            <person name="Palmieri N."/>
            <person name="Shrestha A."/>
            <person name="Ruttkowski B."/>
            <person name="Beck T."/>
            <person name="Vogl C."/>
            <person name="Tomley F."/>
            <person name="Blake D.P."/>
            <person name="Joachim A."/>
        </authorList>
    </citation>
    <scope>NUCLEOTIDE SEQUENCE [LARGE SCALE GENOMIC DNA]</scope>
    <source>
        <strain evidence="1 2">Wien I</strain>
    </source>
</reference>
<dbReference type="EMBL" id="MIGC01004375">
    <property type="protein sequence ID" value="PHJ18147.1"/>
    <property type="molecule type" value="Genomic_DNA"/>
</dbReference>
<dbReference type="GeneID" id="94431383"/>
<dbReference type="RefSeq" id="XP_067919857.1">
    <property type="nucleotide sequence ID" value="XM_068068172.1"/>
</dbReference>
<keyword evidence="2" id="KW-1185">Reference proteome</keyword>
<sequence length="354" mass="38830">MGEKTWSESVPKPWIKSNYGLRFSPAASLGHGAPSVAKGLSIASQHRVSSKLCQLKQRDGICPLTKEEIQKIWKQAARIQPVEMAHIDSLSSFMNQCTKHLEMLPGTLQEKAVSKASTKKEASHLHGVSRLAETATAKKYSCNPFLVSTLSSLQARPCSDDGASTNDDGAASDVSEDECLPNECYDDKNLAFLMQDLRTVHNREYYFTEKSDAATKRLQKVTGLNLSDHNWITPQVLTELLASCPNISTLKLARCQVDESLASVIGSCYKISTLDLSHTKELSSLVFLQNLEALKVLRLSGCRTAVTDPMVGCITSSPGLEVLHLSGCSQLTNEGLYVLGRYLENLREVDFSDC</sequence>
<dbReference type="OrthoDB" id="550575at2759"/>
<dbReference type="SUPFAM" id="SSF52047">
    <property type="entry name" value="RNI-like"/>
    <property type="match status" value="1"/>
</dbReference>
<dbReference type="SMART" id="SM00367">
    <property type="entry name" value="LRR_CC"/>
    <property type="match status" value="2"/>
</dbReference>
<feature type="non-terminal residue" evidence="1">
    <location>
        <position position="354"/>
    </location>
</feature>
<organism evidence="1 2">
    <name type="scientific">Cystoisospora suis</name>
    <dbReference type="NCBI Taxonomy" id="483139"/>
    <lineage>
        <taxon>Eukaryota</taxon>
        <taxon>Sar</taxon>
        <taxon>Alveolata</taxon>
        <taxon>Apicomplexa</taxon>
        <taxon>Conoidasida</taxon>
        <taxon>Coccidia</taxon>
        <taxon>Eucoccidiorida</taxon>
        <taxon>Eimeriorina</taxon>
        <taxon>Sarcocystidae</taxon>
        <taxon>Cystoisospora</taxon>
    </lineage>
</organism>
<dbReference type="InterPro" id="IPR032675">
    <property type="entry name" value="LRR_dom_sf"/>
</dbReference>
<dbReference type="GO" id="GO:0019005">
    <property type="term" value="C:SCF ubiquitin ligase complex"/>
    <property type="evidence" value="ECO:0007669"/>
    <property type="project" value="TreeGrafter"/>
</dbReference>
<gene>
    <name evidence="1" type="ORF">CSUI_008033</name>
</gene>
<name>A0A2C6KKR6_9APIC</name>
<dbReference type="Proteomes" id="UP000221165">
    <property type="component" value="Unassembled WGS sequence"/>
</dbReference>
<evidence type="ECO:0000313" key="1">
    <source>
        <dbReference type="EMBL" id="PHJ18147.1"/>
    </source>
</evidence>
<dbReference type="AlphaFoldDB" id="A0A2C6KKR6"/>
<dbReference type="InterPro" id="IPR006553">
    <property type="entry name" value="Leu-rich_rpt_Cys-con_subtyp"/>
</dbReference>